<feature type="transmembrane region" description="Helical" evidence="1">
    <location>
        <begin position="35"/>
        <end position="56"/>
    </location>
</feature>
<evidence type="ECO:0000313" key="2">
    <source>
        <dbReference type="EMBL" id="QIL50759.1"/>
    </source>
</evidence>
<gene>
    <name evidence="2" type="ORF">G7084_05195</name>
</gene>
<evidence type="ECO:0000256" key="1">
    <source>
        <dbReference type="SAM" id="Phobius"/>
    </source>
</evidence>
<protein>
    <submittedName>
        <fullName evidence="2">Uncharacterized protein</fullName>
    </submittedName>
</protein>
<name>A0A6G8B0L0_9LACO</name>
<dbReference type="Proteomes" id="UP000500741">
    <property type="component" value="Chromosome"/>
</dbReference>
<keyword evidence="1" id="KW-1133">Transmembrane helix</keyword>
<dbReference type="EMBL" id="CP049888">
    <property type="protein sequence ID" value="QIL50759.1"/>
    <property type="molecule type" value="Genomic_DNA"/>
</dbReference>
<dbReference type="KEGG" id="wco:G7084_05195"/>
<keyword evidence="1" id="KW-0472">Membrane</keyword>
<evidence type="ECO:0000313" key="3">
    <source>
        <dbReference type="Proteomes" id="UP000500741"/>
    </source>
</evidence>
<accession>A0A6G8B0L0</accession>
<keyword evidence="1" id="KW-0812">Transmembrane</keyword>
<sequence>MNQKVLFLGFVGAGISILVTIIPLAIGNLLKVHEIATFGFIGGMFLVIISVIDSGLRQVKTIYYKYCL</sequence>
<proteinExistence type="predicted"/>
<dbReference type="RefSeq" id="WP_166010673.1">
    <property type="nucleotide sequence ID" value="NZ_CP049888.1"/>
</dbReference>
<reference evidence="2 3" key="1">
    <citation type="submission" date="2020-03" db="EMBL/GenBank/DDBJ databases">
        <title>Weissella sp. nov., isolated from Cybister lewisianus.</title>
        <authorList>
            <person name="Hyun D.-W."/>
            <person name="Bae J.-W."/>
        </authorList>
    </citation>
    <scope>NUCLEOTIDE SEQUENCE [LARGE SCALE GENOMIC DNA]</scope>
    <source>
        <strain evidence="2 3">HDW19</strain>
    </source>
</reference>
<dbReference type="AlphaFoldDB" id="A0A6G8B0L0"/>
<keyword evidence="3" id="KW-1185">Reference proteome</keyword>
<organism evidence="2 3">
    <name type="scientific">Weissella coleopterorum</name>
    <dbReference type="NCBI Taxonomy" id="2714949"/>
    <lineage>
        <taxon>Bacteria</taxon>
        <taxon>Bacillati</taxon>
        <taxon>Bacillota</taxon>
        <taxon>Bacilli</taxon>
        <taxon>Lactobacillales</taxon>
        <taxon>Lactobacillaceae</taxon>
        <taxon>Weissella</taxon>
    </lineage>
</organism>
<feature type="transmembrane region" description="Helical" evidence="1">
    <location>
        <begin position="7"/>
        <end position="29"/>
    </location>
</feature>